<dbReference type="Pfam" id="PF00067">
    <property type="entry name" value="p450"/>
    <property type="match status" value="1"/>
</dbReference>
<name>A0A139B0L6_GONPJ</name>
<reference evidence="6 7" key="1">
    <citation type="journal article" date="2015" name="Genome Biol. Evol.">
        <title>Phylogenomic analyses indicate that early fungi evolved digesting cell walls of algal ancestors of land plants.</title>
        <authorList>
            <person name="Chang Y."/>
            <person name="Wang S."/>
            <person name="Sekimoto S."/>
            <person name="Aerts A.L."/>
            <person name="Choi C."/>
            <person name="Clum A."/>
            <person name="LaButti K.M."/>
            <person name="Lindquist E.A."/>
            <person name="Yee Ngan C."/>
            <person name="Ohm R.A."/>
            <person name="Salamov A.A."/>
            <person name="Grigoriev I.V."/>
            <person name="Spatafora J.W."/>
            <person name="Berbee M.L."/>
        </authorList>
    </citation>
    <scope>NUCLEOTIDE SEQUENCE [LARGE SCALE GENOMIC DNA]</scope>
    <source>
        <strain evidence="6 7">JEL478</strain>
    </source>
</reference>
<keyword evidence="3 5" id="KW-0479">Metal-binding</keyword>
<evidence type="ECO:0000256" key="5">
    <source>
        <dbReference type="PIRSR" id="PIRSR602403-1"/>
    </source>
</evidence>
<dbReference type="EMBL" id="KQ965731">
    <property type="protein sequence ID" value="KXS22538.1"/>
    <property type="molecule type" value="Genomic_DNA"/>
</dbReference>
<dbReference type="InterPro" id="IPR050121">
    <property type="entry name" value="Cytochrome_P450_monoxygenase"/>
</dbReference>
<proteinExistence type="inferred from homology"/>
<comment type="similarity">
    <text evidence="2">Belongs to the cytochrome P450 family.</text>
</comment>
<evidence type="ECO:0000313" key="6">
    <source>
        <dbReference type="EMBL" id="KXS22538.1"/>
    </source>
</evidence>
<feature type="binding site" description="axial binding residue" evidence="5">
    <location>
        <position position="372"/>
    </location>
    <ligand>
        <name>heme</name>
        <dbReference type="ChEBI" id="CHEBI:30413"/>
    </ligand>
    <ligandPart>
        <name>Fe</name>
        <dbReference type="ChEBI" id="CHEBI:18248"/>
    </ligandPart>
</feature>
<dbReference type="GO" id="GO:0004497">
    <property type="term" value="F:monooxygenase activity"/>
    <property type="evidence" value="ECO:0007669"/>
    <property type="project" value="InterPro"/>
</dbReference>
<evidence type="ECO:0000256" key="4">
    <source>
        <dbReference type="ARBA" id="ARBA00023004"/>
    </source>
</evidence>
<dbReference type="InterPro" id="IPR002403">
    <property type="entry name" value="Cyt_P450_E_grp-IV"/>
</dbReference>
<dbReference type="SUPFAM" id="SSF48264">
    <property type="entry name" value="Cytochrome P450"/>
    <property type="match status" value="1"/>
</dbReference>
<dbReference type="InterPro" id="IPR001128">
    <property type="entry name" value="Cyt_P450"/>
</dbReference>
<dbReference type="Gene3D" id="1.10.630.10">
    <property type="entry name" value="Cytochrome P450"/>
    <property type="match status" value="1"/>
</dbReference>
<sequence>MRDLPGIVQYVLDASQNFYGTADLLRLRMGHLSVVWGLSPHAYAQVLEKSDDLWKGKATDIDNMRNVVPENVSLMLDEKEVKAFKEIFVPRATGVDFGKLTNGCFQYAKRCAQVHAASQNELSVWTLSMEIVEKTLTTGMQDWDPQLSKMYVTFYSEMVQSLGVSPLPFQIWRLLNDRTYRRWIGIKENLLSGWRKGLDDVRDSGTDLNKGTWSLFREAFLDLPDRATEDMILVSLNTGGGSLAFSLGWVLVELTRNPSIFARLAEEVRTAEIDPNDVTYATLSKLKLLDWVCKETLRLYVPYALSPRQNRKEDMVCGYKLPAGTHFEVMQMLPQRSPLYWPNPEKFDPDRWDGLVPERFCYFPWGVGSRACPFANKLSLGMMKAMIVGLLLGSEVVPIPNQPTGGLVMGPLLRTKNDYLVSLKERS</sequence>
<evidence type="ECO:0000256" key="3">
    <source>
        <dbReference type="ARBA" id="ARBA00022723"/>
    </source>
</evidence>
<comment type="cofactor">
    <cofactor evidence="1 5">
        <name>heme</name>
        <dbReference type="ChEBI" id="CHEBI:30413"/>
    </cofactor>
</comment>
<accession>A0A139B0L6</accession>
<evidence type="ECO:0000256" key="1">
    <source>
        <dbReference type="ARBA" id="ARBA00001971"/>
    </source>
</evidence>
<dbReference type="AlphaFoldDB" id="A0A139B0L6"/>
<evidence type="ECO:0000256" key="2">
    <source>
        <dbReference type="ARBA" id="ARBA00010617"/>
    </source>
</evidence>
<dbReference type="GO" id="GO:0020037">
    <property type="term" value="F:heme binding"/>
    <property type="evidence" value="ECO:0007669"/>
    <property type="project" value="InterPro"/>
</dbReference>
<dbReference type="InterPro" id="IPR036396">
    <property type="entry name" value="Cyt_P450_sf"/>
</dbReference>
<dbReference type="CDD" id="cd00302">
    <property type="entry name" value="cytochrome_P450"/>
    <property type="match status" value="1"/>
</dbReference>
<dbReference type="STRING" id="1344416.A0A139B0L6"/>
<dbReference type="OrthoDB" id="1470350at2759"/>
<evidence type="ECO:0000313" key="7">
    <source>
        <dbReference type="Proteomes" id="UP000070544"/>
    </source>
</evidence>
<dbReference type="Proteomes" id="UP000070544">
    <property type="component" value="Unassembled WGS sequence"/>
</dbReference>
<dbReference type="GO" id="GO:0005506">
    <property type="term" value="F:iron ion binding"/>
    <property type="evidence" value="ECO:0007669"/>
    <property type="project" value="InterPro"/>
</dbReference>
<keyword evidence="5" id="KW-0349">Heme</keyword>
<keyword evidence="4 5" id="KW-0408">Iron</keyword>
<keyword evidence="7" id="KW-1185">Reference proteome</keyword>
<dbReference type="PANTHER" id="PTHR24305">
    <property type="entry name" value="CYTOCHROME P450"/>
    <property type="match status" value="1"/>
</dbReference>
<protein>
    <submittedName>
        <fullName evidence="6">Cytochrome P450</fullName>
    </submittedName>
</protein>
<gene>
    <name evidence="6" type="ORF">M427DRAFT_174718</name>
</gene>
<dbReference type="PRINTS" id="PR00465">
    <property type="entry name" value="EP450IV"/>
</dbReference>
<organism evidence="6 7">
    <name type="scientific">Gonapodya prolifera (strain JEL478)</name>
    <name type="common">Monoblepharis prolifera</name>
    <dbReference type="NCBI Taxonomy" id="1344416"/>
    <lineage>
        <taxon>Eukaryota</taxon>
        <taxon>Fungi</taxon>
        <taxon>Fungi incertae sedis</taxon>
        <taxon>Chytridiomycota</taxon>
        <taxon>Chytridiomycota incertae sedis</taxon>
        <taxon>Monoblepharidomycetes</taxon>
        <taxon>Monoblepharidales</taxon>
        <taxon>Gonapodyaceae</taxon>
        <taxon>Gonapodya</taxon>
    </lineage>
</organism>
<dbReference type="GO" id="GO:0016705">
    <property type="term" value="F:oxidoreductase activity, acting on paired donors, with incorporation or reduction of molecular oxygen"/>
    <property type="evidence" value="ECO:0007669"/>
    <property type="project" value="InterPro"/>
</dbReference>
<dbReference type="PANTHER" id="PTHR24305:SF166">
    <property type="entry name" value="CYTOCHROME P450 12A4, MITOCHONDRIAL-RELATED"/>
    <property type="match status" value="1"/>
</dbReference>